<dbReference type="Proteomes" id="UP000501076">
    <property type="component" value="Plasmid pFDU301A"/>
</dbReference>
<accession>A0A6M6E2F1</accession>
<gene>
    <name evidence="1" type="ORF">FDZ14_33410</name>
</gene>
<evidence type="ECO:0000313" key="2">
    <source>
        <dbReference type="Proteomes" id="UP000501076"/>
    </source>
</evidence>
<evidence type="ECO:0000313" key="1">
    <source>
        <dbReference type="EMBL" id="QJX80990.1"/>
    </source>
</evidence>
<name>A0A6M6E2F1_PRIMG</name>
<dbReference type="EMBL" id="CP045273">
    <property type="protein sequence ID" value="QJX80990.1"/>
    <property type="molecule type" value="Genomic_DNA"/>
</dbReference>
<dbReference type="RefSeq" id="WP_171778989.1">
    <property type="nucleotide sequence ID" value="NZ_CP045273.1"/>
</dbReference>
<keyword evidence="1" id="KW-0614">Plasmid</keyword>
<organism evidence="1 2">
    <name type="scientific">Priestia megaterium</name>
    <name type="common">Bacillus megaterium</name>
    <dbReference type="NCBI Taxonomy" id="1404"/>
    <lineage>
        <taxon>Bacteria</taxon>
        <taxon>Bacillati</taxon>
        <taxon>Bacillota</taxon>
        <taxon>Bacilli</taxon>
        <taxon>Bacillales</taxon>
        <taxon>Bacillaceae</taxon>
        <taxon>Priestia</taxon>
    </lineage>
</organism>
<proteinExistence type="predicted"/>
<dbReference type="AlphaFoldDB" id="A0A6M6E2F1"/>
<sequence length="194" mass="23504">MSKIKKHIWMEQALKLNKTIKREVDLWCIYSDKSLKFEEYIKKAKIDYQEFTVKEALKRYYEENEFFTNHSFLPAELEKNFDDIIGRGLDIDIKYSYKEGIEFIPFYIGGNWTDKELQSLLRNGLEYHKNNAIEIAMQFGNFTEELYEKWLLGYFEQEIVQGQEIQNTFKRRAQFFNEYIEQIPTDNKTHRNTL</sequence>
<reference evidence="1 2" key="1">
    <citation type="submission" date="2019-10" db="EMBL/GenBank/DDBJ databases">
        <title>Complete genome sequences for adaption low water activity.</title>
        <authorList>
            <person name="Zhao L."/>
            <person name="Zhong J."/>
        </authorList>
    </citation>
    <scope>NUCLEOTIDE SEQUENCE [LARGE SCALE GENOMIC DNA]</scope>
    <source>
        <strain evidence="1 2">FDU301</strain>
        <plasmid evidence="2">pfdu301a</plasmid>
    </source>
</reference>
<geneLocation type="plasmid" evidence="2">
    <name>pfdu301a</name>
</geneLocation>
<protein>
    <submittedName>
        <fullName evidence="1">Uncharacterized protein</fullName>
    </submittedName>
</protein>